<reference evidence="1" key="1">
    <citation type="submission" date="2021-02" db="EMBL/GenBank/DDBJ databases">
        <authorList>
            <consortium name="DOE Joint Genome Institute"/>
            <person name="Ahrendt S."/>
            <person name="Looney B.P."/>
            <person name="Miyauchi S."/>
            <person name="Morin E."/>
            <person name="Drula E."/>
            <person name="Courty P.E."/>
            <person name="Chicoki N."/>
            <person name="Fauchery L."/>
            <person name="Kohler A."/>
            <person name="Kuo A."/>
            <person name="Labutti K."/>
            <person name="Pangilinan J."/>
            <person name="Lipzen A."/>
            <person name="Riley R."/>
            <person name="Andreopoulos W."/>
            <person name="He G."/>
            <person name="Johnson J."/>
            <person name="Barry K.W."/>
            <person name="Grigoriev I.V."/>
            <person name="Nagy L."/>
            <person name="Hibbett D."/>
            <person name="Henrissat B."/>
            <person name="Matheny P.B."/>
            <person name="Labbe J."/>
            <person name="Martin F."/>
        </authorList>
    </citation>
    <scope>NUCLEOTIDE SEQUENCE</scope>
    <source>
        <strain evidence="1">EC-137</strain>
    </source>
</reference>
<proteinExistence type="predicted"/>
<gene>
    <name evidence="1" type="ORF">K488DRAFT_77853</name>
</gene>
<comment type="caution">
    <text evidence="1">The sequence shown here is derived from an EMBL/GenBank/DDBJ whole genome shotgun (WGS) entry which is preliminary data.</text>
</comment>
<keyword evidence="2" id="KW-1185">Reference proteome</keyword>
<reference evidence="1" key="2">
    <citation type="journal article" date="2022" name="New Phytol.">
        <title>Evolutionary transition to the ectomycorrhizal habit in the genomes of a hyperdiverse lineage of mushroom-forming fungi.</title>
        <authorList>
            <person name="Looney B."/>
            <person name="Miyauchi S."/>
            <person name="Morin E."/>
            <person name="Drula E."/>
            <person name="Courty P.E."/>
            <person name="Kohler A."/>
            <person name="Kuo A."/>
            <person name="LaButti K."/>
            <person name="Pangilinan J."/>
            <person name="Lipzen A."/>
            <person name="Riley R."/>
            <person name="Andreopoulos W."/>
            <person name="He G."/>
            <person name="Johnson J."/>
            <person name="Nolan M."/>
            <person name="Tritt A."/>
            <person name="Barry K.W."/>
            <person name="Grigoriev I.V."/>
            <person name="Nagy L.G."/>
            <person name="Hibbett D."/>
            <person name="Henrissat B."/>
            <person name="Matheny P.B."/>
            <person name="Labbe J."/>
            <person name="Martin F.M."/>
        </authorList>
    </citation>
    <scope>NUCLEOTIDE SEQUENCE</scope>
    <source>
        <strain evidence="1">EC-137</strain>
    </source>
</reference>
<sequence length="289" mass="31380">MSSKKEKPLHSLVAGATAGAIEAFVTYPTEFVKTRSQFGGKKEGPLTIVRNTLKVQGVKGLYSGCSALVVGNSIKAGVRFVSYDYFKSGLADSEGKVSPARSLLAGLGAGVMESIFAVTPSETIKTKLIDDAKRPNPQYRGLVHGTVQIVKQEGIFGIYRGLFPVMMRQGANSAVRFTTYTTLKQAVQSRARPGQSLPTSVTFGIGAIAGLVTVYTTMPLDVIKTRMQSLEARAQYRNSFHCAYRIFTEEGLFRFWTGTTPRLARLVLSGGIVFTIYEKMIILIGGRDV</sequence>
<evidence type="ECO:0000313" key="2">
    <source>
        <dbReference type="Proteomes" id="UP000814128"/>
    </source>
</evidence>
<evidence type="ECO:0000313" key="1">
    <source>
        <dbReference type="EMBL" id="KAI0033494.1"/>
    </source>
</evidence>
<name>A0ACB8QNY8_9AGAM</name>
<accession>A0ACB8QNY8</accession>
<dbReference type="EMBL" id="MU273518">
    <property type="protein sequence ID" value="KAI0033494.1"/>
    <property type="molecule type" value="Genomic_DNA"/>
</dbReference>
<protein>
    <submittedName>
        <fullName evidence="1">Mitochondrial tricarboxylate transporter</fullName>
    </submittedName>
</protein>
<dbReference type="Proteomes" id="UP000814128">
    <property type="component" value="Unassembled WGS sequence"/>
</dbReference>
<organism evidence="1 2">
    <name type="scientific">Vararia minispora EC-137</name>
    <dbReference type="NCBI Taxonomy" id="1314806"/>
    <lineage>
        <taxon>Eukaryota</taxon>
        <taxon>Fungi</taxon>
        <taxon>Dikarya</taxon>
        <taxon>Basidiomycota</taxon>
        <taxon>Agaricomycotina</taxon>
        <taxon>Agaricomycetes</taxon>
        <taxon>Russulales</taxon>
        <taxon>Lachnocladiaceae</taxon>
        <taxon>Vararia</taxon>
    </lineage>
</organism>